<dbReference type="RefSeq" id="WP_090172340.1">
    <property type="nucleotide sequence ID" value="NZ_FOFB01000029.1"/>
</dbReference>
<dbReference type="GO" id="GO:0016757">
    <property type="term" value="F:glycosyltransferase activity"/>
    <property type="evidence" value="ECO:0007669"/>
    <property type="project" value="InterPro"/>
</dbReference>
<dbReference type="OrthoDB" id="9787111at2"/>
<protein>
    <submittedName>
        <fullName evidence="3">Glycosyltransferase involved in cell wall bisynthesis</fullName>
    </submittedName>
</protein>
<dbReference type="Gene3D" id="3.40.50.2000">
    <property type="entry name" value="Glycogen Phosphorylase B"/>
    <property type="match status" value="2"/>
</dbReference>
<keyword evidence="4" id="KW-1185">Reference proteome</keyword>
<feature type="transmembrane region" description="Helical" evidence="1">
    <location>
        <begin position="64"/>
        <end position="84"/>
    </location>
</feature>
<dbReference type="Proteomes" id="UP000199021">
    <property type="component" value="Unassembled WGS sequence"/>
</dbReference>
<name>A0A1H9MII5_9BACT</name>
<keyword evidence="1" id="KW-1133">Transmembrane helix</keyword>
<dbReference type="PANTHER" id="PTHR12526">
    <property type="entry name" value="GLYCOSYLTRANSFERASE"/>
    <property type="match status" value="1"/>
</dbReference>
<evidence type="ECO:0000259" key="2">
    <source>
        <dbReference type="Pfam" id="PF00534"/>
    </source>
</evidence>
<keyword evidence="1" id="KW-0472">Membrane</keyword>
<proteinExistence type="predicted"/>
<dbReference type="InterPro" id="IPR001296">
    <property type="entry name" value="Glyco_trans_1"/>
</dbReference>
<keyword evidence="1" id="KW-0812">Transmembrane</keyword>
<evidence type="ECO:0000313" key="4">
    <source>
        <dbReference type="Proteomes" id="UP000199021"/>
    </source>
</evidence>
<organism evidence="3 4">
    <name type="scientific">Neolewinella agarilytica</name>
    <dbReference type="NCBI Taxonomy" id="478744"/>
    <lineage>
        <taxon>Bacteria</taxon>
        <taxon>Pseudomonadati</taxon>
        <taxon>Bacteroidota</taxon>
        <taxon>Saprospiria</taxon>
        <taxon>Saprospirales</taxon>
        <taxon>Lewinellaceae</taxon>
        <taxon>Neolewinella</taxon>
    </lineage>
</organism>
<dbReference type="EMBL" id="FOFB01000029">
    <property type="protein sequence ID" value="SER23514.1"/>
    <property type="molecule type" value="Genomic_DNA"/>
</dbReference>
<dbReference type="SUPFAM" id="SSF53756">
    <property type="entry name" value="UDP-Glycosyltransferase/glycogen phosphorylase"/>
    <property type="match status" value="1"/>
</dbReference>
<dbReference type="Pfam" id="PF00534">
    <property type="entry name" value="Glycos_transf_1"/>
    <property type="match status" value="1"/>
</dbReference>
<dbReference type="AlphaFoldDB" id="A0A1H9MII5"/>
<sequence length="370" mass="41781">MTRIFAFHLLNDYSGSPKVLGQLLKGWADQYRVHLYTSDSTPGFLSGIDGIRYHSNFYRFHQFIPLRLLVLLFSQLFALGSLLFRVKREDVVYINTILPFGAAIAGRIRGARVIYHIHETSINPKVFKQFLLFWVKACATEVIYVSDFLASEEPLDKPRHILWNAIEDEFRNKAAAHRRADGQLSNVLMLASLKKYKGVDEFVVIAEACPELQFELVANAAEQDIAAYFGERKLPENLTIYPAQRDVHPFYQRADVVMNLSRPEEWKETFGLTALEAMIYGLPVIVPPVGGIAEIVMDGQTGFHLNGKDTPAIVSTLRALKADPHRYRSISEAAAAHATTFSESHFLAQNLQLIERPASPECRVGFQNVE</sequence>
<dbReference type="STRING" id="478744.SAMN05444359_12938"/>
<keyword evidence="3" id="KW-0808">Transferase</keyword>
<feature type="domain" description="Glycosyl transferase family 1" evidence="2">
    <location>
        <begin position="186"/>
        <end position="335"/>
    </location>
</feature>
<reference evidence="4" key="1">
    <citation type="submission" date="2016-10" db="EMBL/GenBank/DDBJ databases">
        <authorList>
            <person name="Varghese N."/>
            <person name="Submissions S."/>
        </authorList>
    </citation>
    <scope>NUCLEOTIDE SEQUENCE [LARGE SCALE GENOMIC DNA]</scope>
    <source>
        <strain evidence="4">DSM 24740</strain>
    </source>
</reference>
<evidence type="ECO:0000313" key="3">
    <source>
        <dbReference type="EMBL" id="SER23514.1"/>
    </source>
</evidence>
<dbReference type="CDD" id="cd03801">
    <property type="entry name" value="GT4_PimA-like"/>
    <property type="match status" value="1"/>
</dbReference>
<gene>
    <name evidence="3" type="ORF">SAMN05444359_12938</name>
</gene>
<evidence type="ECO:0000256" key="1">
    <source>
        <dbReference type="SAM" id="Phobius"/>
    </source>
</evidence>
<dbReference type="InParanoid" id="A0A1H9MII5"/>
<accession>A0A1H9MII5</accession>